<keyword evidence="1" id="KW-0805">Transcription regulation</keyword>
<reference evidence="5 6" key="1">
    <citation type="submission" date="2020-03" db="EMBL/GenBank/DDBJ databases">
        <title>Whole genome shotgun sequence of Phytohabitans rumicis NBRC 108638.</title>
        <authorList>
            <person name="Komaki H."/>
            <person name="Tamura T."/>
        </authorList>
    </citation>
    <scope>NUCLEOTIDE SEQUENCE [LARGE SCALE GENOMIC DNA]</scope>
    <source>
        <strain evidence="5 6">NBRC 108638</strain>
    </source>
</reference>
<dbReference type="InterPro" id="IPR011711">
    <property type="entry name" value="GntR_C"/>
</dbReference>
<evidence type="ECO:0000256" key="1">
    <source>
        <dbReference type="ARBA" id="ARBA00023015"/>
    </source>
</evidence>
<dbReference type="SUPFAM" id="SSF46785">
    <property type="entry name" value="Winged helix' DNA-binding domain"/>
    <property type="match status" value="1"/>
</dbReference>
<dbReference type="Pfam" id="PF07729">
    <property type="entry name" value="FCD"/>
    <property type="match status" value="1"/>
</dbReference>
<dbReference type="GO" id="GO:0003700">
    <property type="term" value="F:DNA-binding transcription factor activity"/>
    <property type="evidence" value="ECO:0007669"/>
    <property type="project" value="InterPro"/>
</dbReference>
<dbReference type="InterPro" id="IPR036388">
    <property type="entry name" value="WH-like_DNA-bd_sf"/>
</dbReference>
<protein>
    <submittedName>
        <fullName evidence="5">GntR family transcriptional regulator</fullName>
    </submittedName>
</protein>
<feature type="domain" description="HTH gntR-type" evidence="4">
    <location>
        <begin position="9"/>
        <end position="77"/>
    </location>
</feature>
<dbReference type="RefSeq" id="WP_173082054.1">
    <property type="nucleotide sequence ID" value="NZ_BAABJB010000036.1"/>
</dbReference>
<keyword evidence="3" id="KW-0804">Transcription</keyword>
<accession>A0A6V8LGM1</accession>
<dbReference type="SMART" id="SM00345">
    <property type="entry name" value="HTH_GNTR"/>
    <property type="match status" value="1"/>
</dbReference>
<proteinExistence type="predicted"/>
<dbReference type="SUPFAM" id="SSF48008">
    <property type="entry name" value="GntR ligand-binding domain-like"/>
    <property type="match status" value="1"/>
</dbReference>
<dbReference type="PANTHER" id="PTHR43537:SF5">
    <property type="entry name" value="UXU OPERON TRANSCRIPTIONAL REGULATOR"/>
    <property type="match status" value="1"/>
</dbReference>
<evidence type="ECO:0000313" key="5">
    <source>
        <dbReference type="EMBL" id="GFJ94790.1"/>
    </source>
</evidence>
<dbReference type="InterPro" id="IPR000524">
    <property type="entry name" value="Tscrpt_reg_HTH_GntR"/>
</dbReference>
<dbReference type="EMBL" id="BLPG01000001">
    <property type="protein sequence ID" value="GFJ94790.1"/>
    <property type="molecule type" value="Genomic_DNA"/>
</dbReference>
<evidence type="ECO:0000256" key="3">
    <source>
        <dbReference type="ARBA" id="ARBA00023163"/>
    </source>
</evidence>
<dbReference type="InterPro" id="IPR036390">
    <property type="entry name" value="WH_DNA-bd_sf"/>
</dbReference>
<dbReference type="GO" id="GO:0003677">
    <property type="term" value="F:DNA binding"/>
    <property type="evidence" value="ECO:0007669"/>
    <property type="project" value="UniProtKB-KW"/>
</dbReference>
<keyword evidence="2" id="KW-0238">DNA-binding</keyword>
<name>A0A6V8LGM1_9ACTN</name>
<dbReference type="CDD" id="cd07377">
    <property type="entry name" value="WHTH_GntR"/>
    <property type="match status" value="1"/>
</dbReference>
<dbReference type="InterPro" id="IPR008920">
    <property type="entry name" value="TF_FadR/GntR_C"/>
</dbReference>
<sequence>MTHPRRGASENQRALQEAIKDLIVRRGLAPGSLLPTESELMAELSVSRHPLREAIKALQALGIVDIRHGLGTYVGTPSFSPLEAGLTFHSHLSLHGDLRDIGDLVQIREVLETGLVRQVLAQIDDADIDTLENAVSTMEREAAQGHYSPEADWLFHKTLYQPLRNDLISDLLRVFWSVFDKVNAQLPRTEDKPEAAAAAHRAILTALRGGDPEVLAAAMADHFTDIRERISRVPRR</sequence>
<dbReference type="Proteomes" id="UP000482960">
    <property type="component" value="Unassembled WGS sequence"/>
</dbReference>
<dbReference type="Gene3D" id="1.20.120.530">
    <property type="entry name" value="GntR ligand-binding domain-like"/>
    <property type="match status" value="1"/>
</dbReference>
<dbReference type="PANTHER" id="PTHR43537">
    <property type="entry name" value="TRANSCRIPTIONAL REGULATOR, GNTR FAMILY"/>
    <property type="match status" value="1"/>
</dbReference>
<gene>
    <name evidence="5" type="ORF">Prum_084320</name>
</gene>
<dbReference type="Gene3D" id="1.10.10.10">
    <property type="entry name" value="Winged helix-like DNA-binding domain superfamily/Winged helix DNA-binding domain"/>
    <property type="match status" value="1"/>
</dbReference>
<dbReference type="SMART" id="SM00895">
    <property type="entry name" value="FCD"/>
    <property type="match status" value="1"/>
</dbReference>
<reference evidence="5 6" key="2">
    <citation type="submission" date="2020-03" db="EMBL/GenBank/DDBJ databases">
        <authorList>
            <person name="Ichikawa N."/>
            <person name="Kimura A."/>
            <person name="Kitahashi Y."/>
            <person name="Uohara A."/>
        </authorList>
    </citation>
    <scope>NUCLEOTIDE SEQUENCE [LARGE SCALE GENOMIC DNA]</scope>
    <source>
        <strain evidence="5 6">NBRC 108638</strain>
    </source>
</reference>
<organism evidence="5 6">
    <name type="scientific">Phytohabitans rumicis</name>
    <dbReference type="NCBI Taxonomy" id="1076125"/>
    <lineage>
        <taxon>Bacteria</taxon>
        <taxon>Bacillati</taxon>
        <taxon>Actinomycetota</taxon>
        <taxon>Actinomycetes</taxon>
        <taxon>Micromonosporales</taxon>
        <taxon>Micromonosporaceae</taxon>
    </lineage>
</organism>
<comment type="caution">
    <text evidence="5">The sequence shown here is derived from an EMBL/GenBank/DDBJ whole genome shotgun (WGS) entry which is preliminary data.</text>
</comment>
<evidence type="ECO:0000259" key="4">
    <source>
        <dbReference type="PROSITE" id="PS50949"/>
    </source>
</evidence>
<evidence type="ECO:0000256" key="2">
    <source>
        <dbReference type="ARBA" id="ARBA00023125"/>
    </source>
</evidence>
<keyword evidence="6" id="KW-1185">Reference proteome</keyword>
<dbReference type="PRINTS" id="PR00035">
    <property type="entry name" value="HTHGNTR"/>
</dbReference>
<dbReference type="Pfam" id="PF00392">
    <property type="entry name" value="GntR"/>
    <property type="match status" value="1"/>
</dbReference>
<evidence type="ECO:0000313" key="6">
    <source>
        <dbReference type="Proteomes" id="UP000482960"/>
    </source>
</evidence>
<dbReference type="PROSITE" id="PS50949">
    <property type="entry name" value="HTH_GNTR"/>
    <property type="match status" value="1"/>
</dbReference>
<dbReference type="AlphaFoldDB" id="A0A6V8LGM1"/>